<proteinExistence type="predicted"/>
<dbReference type="AlphaFoldDB" id="A0A1E7WLE4"/>
<dbReference type="GO" id="GO:0016757">
    <property type="term" value="F:glycosyltransferase activity"/>
    <property type="evidence" value="ECO:0007669"/>
    <property type="project" value="UniProtKB-KW"/>
</dbReference>
<keyword evidence="3" id="KW-1185">Reference proteome</keyword>
<dbReference type="InterPro" id="IPR028098">
    <property type="entry name" value="Glyco_trans_4-like_N"/>
</dbReference>
<dbReference type="InterPro" id="IPR050194">
    <property type="entry name" value="Glycosyltransferase_grp1"/>
</dbReference>
<evidence type="ECO:0000313" key="2">
    <source>
        <dbReference type="EMBL" id="OEZ99857.1"/>
    </source>
</evidence>
<keyword evidence="2" id="KW-0808">Transferase</keyword>
<dbReference type="PANTHER" id="PTHR45947">
    <property type="entry name" value="SULFOQUINOVOSYL TRANSFERASE SQD2"/>
    <property type="match status" value="1"/>
</dbReference>
<organism evidence="2 3">
    <name type="scientific">Duganella phyllosphaerae</name>
    <dbReference type="NCBI Taxonomy" id="762836"/>
    <lineage>
        <taxon>Bacteria</taxon>
        <taxon>Pseudomonadati</taxon>
        <taxon>Pseudomonadota</taxon>
        <taxon>Betaproteobacteria</taxon>
        <taxon>Burkholderiales</taxon>
        <taxon>Oxalobacteraceae</taxon>
        <taxon>Telluria group</taxon>
        <taxon>Duganella</taxon>
    </lineage>
</organism>
<dbReference type="EC" id="2.4.1.-" evidence="2"/>
<name>A0A1E7WLE4_9BURK</name>
<dbReference type="PATRIC" id="fig|762836.4.peg.2636"/>
<dbReference type="EMBL" id="LROM01000086">
    <property type="protein sequence ID" value="OEZ99857.1"/>
    <property type="molecule type" value="Genomic_DNA"/>
</dbReference>
<evidence type="ECO:0000313" key="3">
    <source>
        <dbReference type="Proteomes" id="UP000175989"/>
    </source>
</evidence>
<dbReference type="Pfam" id="PF13439">
    <property type="entry name" value="Glyco_transf_4"/>
    <property type="match status" value="1"/>
</dbReference>
<dbReference type="Proteomes" id="UP000175989">
    <property type="component" value="Unassembled WGS sequence"/>
</dbReference>
<reference evidence="3" key="1">
    <citation type="journal article" date="2016" name="Front. Microbiol.">
        <title>Molecular Keys to the Janthinobacterium and Duganella spp. Interaction with the Plant Pathogen Fusarium graminearum.</title>
        <authorList>
            <person name="Haack F.S."/>
            <person name="Poehlein A."/>
            <person name="Kroger C."/>
            <person name="Voigt C.A."/>
            <person name="Piepenbring M."/>
            <person name="Bode H.B."/>
            <person name="Daniel R."/>
            <person name="Schafer W."/>
            <person name="Streit W.R."/>
        </authorList>
    </citation>
    <scope>NUCLEOTIDE SEQUENCE [LARGE SCALE GENOMIC DNA]</scope>
    <source>
        <strain evidence="3">T54</strain>
    </source>
</reference>
<dbReference type="Pfam" id="PF13692">
    <property type="entry name" value="Glyco_trans_1_4"/>
    <property type="match status" value="1"/>
</dbReference>
<comment type="caution">
    <text evidence="2">The sequence shown here is derived from an EMBL/GenBank/DDBJ whole genome shotgun (WGS) entry which is preliminary data.</text>
</comment>
<accession>A0A1E7WLE4</accession>
<dbReference type="SUPFAM" id="SSF53756">
    <property type="entry name" value="UDP-Glycosyltransferase/glycogen phosphorylase"/>
    <property type="match status" value="1"/>
</dbReference>
<sequence>MHLLDMTMYYALHGGGISSYLNAKAHWLARHSTIRHTIVTSSMAPEQAGASVIALPGRALPGINGYRVPRSLRSPLQVCERCRPDVIEVGDAGPFALSALAARRRFGMPVVGFYHSDLHALVAQRFGAAGAALARRYLARVYGQCDLVLAPSRQMVARLKQLGVRDPVYQPLGVDAGVFCPARRDPALRRRLGLAPETRLLVYAGRFTPQKKLHLLDGAMQRLGRPYHLLLVGGGGEPPPIPRSTVLPFVTEPQRLAALLGGCDLFVHPADGETFGLVALEAMACGVPVLGTGGGVAELIDHHTGLVVAPDSAAALAEGIAALFESGPGRCLASLAGNARRQACDIYDWNHIMPQLLERYARLAPINHADDFFRRRVPSSKG</sequence>
<dbReference type="Gene3D" id="3.40.50.2000">
    <property type="entry name" value="Glycogen Phosphorylase B"/>
    <property type="match status" value="2"/>
</dbReference>
<evidence type="ECO:0000259" key="1">
    <source>
        <dbReference type="Pfam" id="PF13439"/>
    </source>
</evidence>
<keyword evidence="2" id="KW-0328">Glycosyltransferase</keyword>
<dbReference type="PANTHER" id="PTHR45947:SF3">
    <property type="entry name" value="SULFOQUINOVOSYL TRANSFERASE SQD2"/>
    <property type="match status" value="1"/>
</dbReference>
<protein>
    <submittedName>
        <fullName evidence="2">GDP-mannose-dependent alpha-mannosyltransferase</fullName>
        <ecNumber evidence="2">2.4.1.-</ecNumber>
    </submittedName>
</protein>
<gene>
    <name evidence="2" type="primary">mgtA</name>
    <name evidence="2" type="ORF">DUPY_25610</name>
</gene>
<feature type="domain" description="Glycosyltransferase subfamily 4-like N-terminal" evidence="1">
    <location>
        <begin position="15"/>
        <end position="175"/>
    </location>
</feature>
<dbReference type="RefSeq" id="WP_070248600.1">
    <property type="nucleotide sequence ID" value="NZ_LROM01000086.1"/>
</dbReference>